<evidence type="ECO:0000313" key="5">
    <source>
        <dbReference type="EMBL" id="MBA2174515.1"/>
    </source>
</evidence>
<feature type="chain" id="PRO_5038483117" description="Immunoglobulin-like domain of spore germination" evidence="2">
    <location>
        <begin position="21"/>
        <end position="303"/>
    </location>
</feature>
<dbReference type="InterPro" id="IPR038144">
    <property type="entry name" value="IPI"/>
</dbReference>
<dbReference type="RefSeq" id="WP_181471509.1">
    <property type="nucleotide sequence ID" value="NZ_JACEFG010000001.1"/>
</dbReference>
<evidence type="ECO:0008006" key="7">
    <source>
        <dbReference type="Google" id="ProtNLM"/>
    </source>
</evidence>
<evidence type="ECO:0000259" key="3">
    <source>
        <dbReference type="Pfam" id="PF10648"/>
    </source>
</evidence>
<protein>
    <recommendedName>
        <fullName evidence="7">Immunoglobulin-like domain of spore germination</fullName>
    </recommendedName>
</protein>
<dbReference type="Proteomes" id="UP000571017">
    <property type="component" value="Unassembled WGS sequence"/>
</dbReference>
<keyword evidence="6" id="KW-1185">Reference proteome</keyword>
<organism evidence="5 6">
    <name type="scientific">Halobacillus locisalis</name>
    <dbReference type="NCBI Taxonomy" id="220753"/>
    <lineage>
        <taxon>Bacteria</taxon>
        <taxon>Bacillati</taxon>
        <taxon>Bacillota</taxon>
        <taxon>Bacilli</taxon>
        <taxon>Bacillales</taxon>
        <taxon>Bacillaceae</taxon>
        <taxon>Halobacillus</taxon>
    </lineage>
</organism>
<feature type="domain" description="Bacterial spore germination immunoglobulin-like" evidence="3">
    <location>
        <begin position="213"/>
        <end position="286"/>
    </location>
</feature>
<feature type="domain" description="Intracellular proteinase inhibitor BsuPI" evidence="4">
    <location>
        <begin position="59"/>
        <end position="153"/>
    </location>
</feature>
<feature type="region of interest" description="Disordered" evidence="1">
    <location>
        <begin position="283"/>
        <end position="303"/>
    </location>
</feature>
<comment type="caution">
    <text evidence="5">The sequence shown here is derived from an EMBL/GenBank/DDBJ whole genome shotgun (WGS) entry which is preliminary data.</text>
</comment>
<dbReference type="Pfam" id="PF10648">
    <property type="entry name" value="Gmad2"/>
    <property type="match status" value="1"/>
</dbReference>
<reference evidence="5 6" key="1">
    <citation type="journal article" date="2004" name="Extremophiles">
        <title>Halobacillus locisalis sp. nov., a halophilic bacterium isolated from a marine solar saltern of the Yellow Sea in Korea.</title>
        <authorList>
            <person name="Yoon J.H."/>
            <person name="Kang K.H."/>
            <person name="Oh T.K."/>
            <person name="Park Y.H."/>
        </authorList>
    </citation>
    <scope>NUCLEOTIDE SEQUENCE [LARGE SCALE GENOMIC DNA]</scope>
    <source>
        <strain evidence="5 6">KCTC 3788</strain>
    </source>
</reference>
<dbReference type="PROSITE" id="PS51257">
    <property type="entry name" value="PROKAR_LIPOPROTEIN"/>
    <property type="match status" value="1"/>
</dbReference>
<dbReference type="InterPro" id="IPR018911">
    <property type="entry name" value="Gmad2_Ig-like_dom"/>
</dbReference>
<proteinExistence type="predicted"/>
<feature type="signal peptide" evidence="2">
    <location>
        <begin position="1"/>
        <end position="20"/>
    </location>
</feature>
<evidence type="ECO:0000313" key="6">
    <source>
        <dbReference type="Proteomes" id="UP000571017"/>
    </source>
</evidence>
<dbReference type="AlphaFoldDB" id="A0A838CRW8"/>
<dbReference type="Gene3D" id="2.60.40.2360">
    <property type="entry name" value="Intracellular proteinase inhibitor BsuPI"/>
    <property type="match status" value="1"/>
</dbReference>
<evidence type="ECO:0000256" key="2">
    <source>
        <dbReference type="SAM" id="SignalP"/>
    </source>
</evidence>
<keyword evidence="2" id="KW-0732">Signal</keyword>
<evidence type="ECO:0000256" key="1">
    <source>
        <dbReference type="SAM" id="MobiDB-lite"/>
    </source>
</evidence>
<accession>A0A838CRW8</accession>
<dbReference type="Pfam" id="PF12690">
    <property type="entry name" value="BsuPI"/>
    <property type="match status" value="1"/>
</dbReference>
<name>A0A838CRW8_9BACI</name>
<sequence length="303" mass="33426">MKKWFAMMMGVIVLMLAACATDGEMDEANGEGTEDQPEEEVVENQEPEVDMDALIDQVTMDATVETDGTAANFDFSLTNDGEEAVILGFTSSQKYEIQVTNADGENVYTFSADKMFTQEMTTEELANGETLTASETWTGAEPGEYEATFTFLVDTINDQSVEANPFEVTQSFTIEAETEEEVKEEEETKEEEVKEFEGDGQAFREIKVSGQNGSYVVSGEARVFEGSFMYSIEDGHNMIVEPTAVQVDEGAPSWSAFEIEVSIPEEKLPEFGTVTMSIFEESAKGGKPTNVNYIPLESIQPEE</sequence>
<evidence type="ECO:0000259" key="4">
    <source>
        <dbReference type="Pfam" id="PF12690"/>
    </source>
</evidence>
<dbReference type="EMBL" id="JACEFG010000001">
    <property type="protein sequence ID" value="MBA2174515.1"/>
    <property type="molecule type" value="Genomic_DNA"/>
</dbReference>
<dbReference type="InterPro" id="IPR020481">
    <property type="entry name" value="Intracell_prot_inh_BsuPI"/>
</dbReference>
<gene>
    <name evidence="5" type="ORF">H0266_06290</name>
</gene>